<keyword evidence="2" id="KW-1185">Reference proteome</keyword>
<dbReference type="InterPro" id="IPR025412">
    <property type="entry name" value="DUF4304"/>
</dbReference>
<evidence type="ECO:0000313" key="1">
    <source>
        <dbReference type="EMBL" id="GAA1075478.1"/>
    </source>
</evidence>
<evidence type="ECO:0000313" key="2">
    <source>
        <dbReference type="Proteomes" id="UP001499987"/>
    </source>
</evidence>
<organism evidence="1 2">
    <name type="scientific">Kitasatospora arboriphila</name>
    <dbReference type="NCBI Taxonomy" id="258052"/>
    <lineage>
        <taxon>Bacteria</taxon>
        <taxon>Bacillati</taxon>
        <taxon>Actinomycetota</taxon>
        <taxon>Actinomycetes</taxon>
        <taxon>Kitasatosporales</taxon>
        <taxon>Streptomycetaceae</taxon>
        <taxon>Kitasatospora</taxon>
    </lineage>
</organism>
<dbReference type="Pfam" id="PF14137">
    <property type="entry name" value="DUF4304"/>
    <property type="match status" value="1"/>
</dbReference>
<gene>
    <name evidence="1" type="ORF">GCM10009663_15750</name>
</gene>
<dbReference type="Proteomes" id="UP001499987">
    <property type="component" value="Unassembled WGS sequence"/>
</dbReference>
<dbReference type="RefSeq" id="WP_344622770.1">
    <property type="nucleotide sequence ID" value="NZ_BAAALD010000010.1"/>
</dbReference>
<name>A0ABN1TFE7_9ACTN</name>
<accession>A0ABN1TFE7</accession>
<reference evidence="1 2" key="1">
    <citation type="journal article" date="2019" name="Int. J. Syst. Evol. Microbiol.">
        <title>The Global Catalogue of Microorganisms (GCM) 10K type strain sequencing project: providing services to taxonomists for standard genome sequencing and annotation.</title>
        <authorList>
            <consortium name="The Broad Institute Genomics Platform"/>
            <consortium name="The Broad Institute Genome Sequencing Center for Infectious Disease"/>
            <person name="Wu L."/>
            <person name="Ma J."/>
        </authorList>
    </citation>
    <scope>NUCLEOTIDE SEQUENCE [LARGE SCALE GENOMIC DNA]</scope>
    <source>
        <strain evidence="1 2">JCM 13002</strain>
    </source>
</reference>
<sequence>MTTARTLFAEGMRDHLAPALRTMGFTGWRHTFALPDEEHWALLGVELGTADDRVVRYTVNLGLTRKSAWAADRPGRAVRPDPNAVTGLESWHTRIGRLLPVGGDVWWQITPGPRWAVAVQDTVAAVRHYGLPELLRRLEAASGGTERYLGPEELVDVNAALRLADVAPIRRTELTDRVLRLYGDWSPADRVAREVLRGAATGFLSVGDTRFGAVGCRDTAGRHLWSFGG</sequence>
<proteinExistence type="predicted"/>
<comment type="caution">
    <text evidence="1">The sequence shown here is derived from an EMBL/GenBank/DDBJ whole genome shotgun (WGS) entry which is preliminary data.</text>
</comment>
<dbReference type="EMBL" id="BAAALD010000010">
    <property type="protein sequence ID" value="GAA1075478.1"/>
    <property type="molecule type" value="Genomic_DNA"/>
</dbReference>
<protein>
    <recommendedName>
        <fullName evidence="3">DUF4304 domain-containing protein</fullName>
    </recommendedName>
</protein>
<evidence type="ECO:0008006" key="3">
    <source>
        <dbReference type="Google" id="ProtNLM"/>
    </source>
</evidence>